<evidence type="ECO:0000313" key="2">
    <source>
        <dbReference type="EMBL" id="HIX74140.1"/>
    </source>
</evidence>
<dbReference type="InterPro" id="IPR025665">
    <property type="entry name" value="Beta-barrel_OMP_2"/>
</dbReference>
<feature type="domain" description="Outer membrane protein beta-barrel" evidence="1">
    <location>
        <begin position="19"/>
        <end position="213"/>
    </location>
</feature>
<reference evidence="2" key="2">
    <citation type="submission" date="2021-04" db="EMBL/GenBank/DDBJ databases">
        <authorList>
            <person name="Gilroy R."/>
        </authorList>
    </citation>
    <scope>NUCLEOTIDE SEQUENCE</scope>
    <source>
        <strain evidence="2">ChiGjej6B6-14162</strain>
    </source>
</reference>
<dbReference type="Pfam" id="PF13568">
    <property type="entry name" value="OMP_b-brl_2"/>
    <property type="match status" value="1"/>
</dbReference>
<evidence type="ECO:0000259" key="1">
    <source>
        <dbReference type="Pfam" id="PF13568"/>
    </source>
</evidence>
<dbReference type="AlphaFoldDB" id="A0A9D2BF04"/>
<accession>A0A9D2BF04</accession>
<dbReference type="Proteomes" id="UP000886740">
    <property type="component" value="Unassembled WGS sequence"/>
</dbReference>
<organism evidence="2 3">
    <name type="scientific">Candidatus Parabacteroides intestinipullorum</name>
    <dbReference type="NCBI Taxonomy" id="2838723"/>
    <lineage>
        <taxon>Bacteria</taxon>
        <taxon>Pseudomonadati</taxon>
        <taxon>Bacteroidota</taxon>
        <taxon>Bacteroidia</taxon>
        <taxon>Bacteroidales</taxon>
        <taxon>Tannerellaceae</taxon>
        <taxon>Parabacteroides</taxon>
    </lineage>
</organism>
<reference evidence="2" key="1">
    <citation type="journal article" date="2021" name="PeerJ">
        <title>Extensive microbial diversity within the chicken gut microbiome revealed by metagenomics and culture.</title>
        <authorList>
            <person name="Gilroy R."/>
            <person name="Ravi A."/>
            <person name="Getino M."/>
            <person name="Pursley I."/>
            <person name="Horton D.L."/>
            <person name="Alikhan N.F."/>
            <person name="Baker D."/>
            <person name="Gharbi K."/>
            <person name="Hall N."/>
            <person name="Watson M."/>
            <person name="Adriaenssens E.M."/>
            <person name="Foster-Nyarko E."/>
            <person name="Jarju S."/>
            <person name="Secka A."/>
            <person name="Antonio M."/>
            <person name="Oren A."/>
            <person name="Chaudhuri R.R."/>
            <person name="La Ragione R."/>
            <person name="Hildebrand F."/>
            <person name="Pallen M.J."/>
        </authorList>
    </citation>
    <scope>NUCLEOTIDE SEQUENCE</scope>
    <source>
        <strain evidence="2">ChiGjej6B6-14162</strain>
    </source>
</reference>
<gene>
    <name evidence="2" type="ORF">H9977_03745</name>
</gene>
<sequence length="234" mass="25528">MTLALAFGMSGALAMAQKPWQVTPEAGLVVNKENTGAPVELGFKAGVGVYYQIKESLGMTKPSFGLKSGLFVLQQKGGYNAMSAGSIPVGDGYYMDGSSDDVTRYYLQLPVMAAWGFKLCDDVQLNLAVGPYVGVGIAGKGHLYYTATAYEDGVTDYKHEHHDFNPFEGKQVNDEYRIEASPRFDWGGTASAGITVKRVSFSIGYDIAFGDLYEKQNDLRVRNHMVSFTFGYTL</sequence>
<evidence type="ECO:0000313" key="3">
    <source>
        <dbReference type="Proteomes" id="UP000886740"/>
    </source>
</evidence>
<dbReference type="EMBL" id="DXEL01000030">
    <property type="protein sequence ID" value="HIX74140.1"/>
    <property type="molecule type" value="Genomic_DNA"/>
</dbReference>
<comment type="caution">
    <text evidence="2">The sequence shown here is derived from an EMBL/GenBank/DDBJ whole genome shotgun (WGS) entry which is preliminary data.</text>
</comment>
<proteinExistence type="predicted"/>
<name>A0A9D2BF04_9BACT</name>
<protein>
    <submittedName>
        <fullName evidence="2">PorT family protein</fullName>
    </submittedName>
</protein>